<keyword evidence="3" id="KW-1185">Reference proteome</keyword>
<evidence type="ECO:0000256" key="1">
    <source>
        <dbReference type="SAM" id="Phobius"/>
    </source>
</evidence>
<dbReference type="Proteomes" id="UP000226431">
    <property type="component" value="Unassembled WGS sequence"/>
</dbReference>
<organism evidence="2 3">
    <name type="scientific">Ophiocordyceps camponoti-rufipedis</name>
    <dbReference type="NCBI Taxonomy" id="2004952"/>
    <lineage>
        <taxon>Eukaryota</taxon>
        <taxon>Fungi</taxon>
        <taxon>Dikarya</taxon>
        <taxon>Ascomycota</taxon>
        <taxon>Pezizomycotina</taxon>
        <taxon>Sordariomycetes</taxon>
        <taxon>Hypocreomycetidae</taxon>
        <taxon>Hypocreales</taxon>
        <taxon>Ophiocordycipitaceae</taxon>
        <taxon>Ophiocordyceps</taxon>
    </lineage>
</organism>
<dbReference type="EMBL" id="NJES01000075">
    <property type="protein sequence ID" value="PHH78566.1"/>
    <property type="molecule type" value="Genomic_DNA"/>
</dbReference>
<accession>A0A2C5ZEW9</accession>
<reference evidence="2 3" key="1">
    <citation type="submission" date="2017-06" db="EMBL/GenBank/DDBJ databases">
        <title>Ant-infecting Ophiocordyceps genomes reveal a high diversity of potential behavioral manipulation genes and a possible major role for enterotoxins.</title>
        <authorList>
            <person name="De Bekker C."/>
            <person name="Evans H.C."/>
            <person name="Brachmann A."/>
            <person name="Hughes D.P."/>
        </authorList>
    </citation>
    <scope>NUCLEOTIDE SEQUENCE [LARGE SCALE GENOMIC DNA]</scope>
    <source>
        <strain evidence="2 3">Map16</strain>
    </source>
</reference>
<comment type="caution">
    <text evidence="2">The sequence shown here is derived from an EMBL/GenBank/DDBJ whole genome shotgun (WGS) entry which is preliminary data.</text>
</comment>
<name>A0A2C5ZEW9_9HYPO</name>
<gene>
    <name evidence="2" type="ORF">CDD80_6677</name>
</gene>
<keyword evidence="1" id="KW-0812">Transmembrane</keyword>
<protein>
    <submittedName>
        <fullName evidence="2">Uncharacterized protein</fullName>
    </submittedName>
</protein>
<feature type="transmembrane region" description="Helical" evidence="1">
    <location>
        <begin position="76"/>
        <end position="98"/>
    </location>
</feature>
<evidence type="ECO:0000313" key="3">
    <source>
        <dbReference type="Proteomes" id="UP000226431"/>
    </source>
</evidence>
<dbReference type="AlphaFoldDB" id="A0A2C5ZEW9"/>
<sequence length="170" mass="18200">MAGEALAEPRAPPRYVIADDVSQRAASTTRLTGGDGRLDMGCGCEPSGGSVGGYRRGTPSERTRLSSPNEFVFDRLPSTIIVITVITIVTVVMILILFMPPHPSAMTALSTSSARSEPRLGGSNSMQYPVIVNVINCAPRPRCVYDSAAAVDLVVFLFFFSSSFTSHDRL</sequence>
<proteinExistence type="predicted"/>
<keyword evidence="1" id="KW-0472">Membrane</keyword>
<evidence type="ECO:0000313" key="2">
    <source>
        <dbReference type="EMBL" id="PHH78566.1"/>
    </source>
</evidence>
<keyword evidence="1" id="KW-1133">Transmembrane helix</keyword>